<gene>
    <name evidence="1" type="ORF">Q9295_12715</name>
</gene>
<protein>
    <submittedName>
        <fullName evidence="1">DUF2948 family protein</fullName>
    </submittedName>
</protein>
<organism evidence="1 2">
    <name type="scientific">Pseudogemmobacter lacusdianii</name>
    <dbReference type="NCBI Taxonomy" id="3069608"/>
    <lineage>
        <taxon>Bacteria</taxon>
        <taxon>Pseudomonadati</taxon>
        <taxon>Pseudomonadota</taxon>
        <taxon>Alphaproteobacteria</taxon>
        <taxon>Rhodobacterales</taxon>
        <taxon>Paracoccaceae</taxon>
        <taxon>Pseudogemmobacter</taxon>
    </lineage>
</organism>
<dbReference type="RefSeq" id="WP_306680935.1">
    <property type="nucleotide sequence ID" value="NZ_JAVDBT010000012.1"/>
</dbReference>
<dbReference type="EMBL" id="JAVDBT010000012">
    <property type="protein sequence ID" value="MDQ2067232.1"/>
    <property type="molecule type" value="Genomic_DNA"/>
</dbReference>
<accession>A0ABU0VZS9</accession>
<reference evidence="1 2" key="1">
    <citation type="submission" date="2023-08" db="EMBL/GenBank/DDBJ databases">
        <title>Characterization of two Paracoccaceae strains isolated from Phycosphere and proposal of Xinfangfangia lacusdiani sp. nov.</title>
        <authorList>
            <person name="Deng Y."/>
            <person name="Zhang Y.Q."/>
        </authorList>
    </citation>
    <scope>NUCLEOTIDE SEQUENCE [LARGE SCALE GENOMIC DNA]</scope>
    <source>
        <strain evidence="1 2">CPCC 101601</strain>
    </source>
</reference>
<comment type="caution">
    <text evidence="1">The sequence shown here is derived from an EMBL/GenBank/DDBJ whole genome shotgun (WGS) entry which is preliminary data.</text>
</comment>
<evidence type="ECO:0000313" key="2">
    <source>
        <dbReference type="Proteomes" id="UP001239680"/>
    </source>
</evidence>
<dbReference type="Proteomes" id="UP001239680">
    <property type="component" value="Unassembled WGS sequence"/>
</dbReference>
<keyword evidence="2" id="KW-1185">Reference proteome</keyword>
<evidence type="ECO:0000313" key="1">
    <source>
        <dbReference type="EMBL" id="MDQ2067232.1"/>
    </source>
</evidence>
<proteinExistence type="predicted"/>
<sequence>MADAKFKDGGEAPLRLLAQEAGDLPVLSALLQDAVLTGADVTYDRRRRRFVALLNRFRWEDREEAARDSRPFERVRSVLTVEDVLSAQVMGIAPGQKDEVLSILSLTWEPQEEGSGRLTLTFAGDGALALQLEALELRLDDVTRPYLAPSGRQPDHGL</sequence>
<dbReference type="Pfam" id="PF11164">
    <property type="entry name" value="DUF2948"/>
    <property type="match status" value="1"/>
</dbReference>
<name>A0ABU0VZS9_9RHOB</name>
<dbReference type="InterPro" id="IPR021335">
    <property type="entry name" value="DUF2948"/>
</dbReference>